<keyword evidence="3" id="KW-1185">Reference proteome</keyword>
<protein>
    <submittedName>
        <fullName evidence="2">Uncharacterized protein</fullName>
    </submittedName>
</protein>
<keyword evidence="1" id="KW-0472">Membrane</keyword>
<evidence type="ECO:0000256" key="1">
    <source>
        <dbReference type="SAM" id="Phobius"/>
    </source>
</evidence>
<keyword evidence="1" id="KW-1133">Transmembrane helix</keyword>
<dbReference type="KEGG" id="msl:Msil_2194"/>
<dbReference type="STRING" id="395965.Msil_2194"/>
<sequence>MEQHNRYASKFAALALMLPLGGCETQGAPQFILFGAYFPGWMFCALLGIFGAIGARILMVISGLSGVLPYQLFICIAVGLVIAVACWLFWFGR</sequence>
<evidence type="ECO:0000313" key="3">
    <source>
        <dbReference type="Proteomes" id="UP000002257"/>
    </source>
</evidence>
<name>B8ESZ2_METSB</name>
<organism evidence="2 3">
    <name type="scientific">Methylocella silvestris (strain DSM 15510 / CIP 108128 / LMG 27833 / NCIMB 13906 / BL2)</name>
    <dbReference type="NCBI Taxonomy" id="395965"/>
    <lineage>
        <taxon>Bacteria</taxon>
        <taxon>Pseudomonadati</taxon>
        <taxon>Pseudomonadota</taxon>
        <taxon>Alphaproteobacteria</taxon>
        <taxon>Hyphomicrobiales</taxon>
        <taxon>Beijerinckiaceae</taxon>
        <taxon>Methylocella</taxon>
    </lineage>
</organism>
<accession>B8ESZ2</accession>
<dbReference type="Proteomes" id="UP000002257">
    <property type="component" value="Chromosome"/>
</dbReference>
<dbReference type="HOGENOM" id="CLU_157779_0_1_5"/>
<dbReference type="AlphaFoldDB" id="B8ESZ2"/>
<keyword evidence="1" id="KW-0812">Transmembrane</keyword>
<proteinExistence type="predicted"/>
<dbReference type="EMBL" id="CP001280">
    <property type="protein sequence ID" value="ACK51130.1"/>
    <property type="molecule type" value="Genomic_DNA"/>
</dbReference>
<feature type="transmembrane region" description="Helical" evidence="1">
    <location>
        <begin position="70"/>
        <end position="90"/>
    </location>
</feature>
<feature type="transmembrane region" description="Helical" evidence="1">
    <location>
        <begin position="37"/>
        <end position="58"/>
    </location>
</feature>
<dbReference type="RefSeq" id="WP_012591199.1">
    <property type="nucleotide sequence ID" value="NC_011666.1"/>
</dbReference>
<dbReference type="OrthoDB" id="5958921at2"/>
<reference evidence="2 3" key="1">
    <citation type="journal article" date="2010" name="J. Bacteriol.">
        <title>Complete genome sequence of the aerobic facultative methanotroph Methylocella silvestris BL2.</title>
        <authorList>
            <person name="Chen Y."/>
            <person name="Crombie A."/>
            <person name="Rahman M.T."/>
            <person name="Dedysh S.N."/>
            <person name="Liesack W."/>
            <person name="Stott M.B."/>
            <person name="Alam M."/>
            <person name="Theisen A.R."/>
            <person name="Murrell J.C."/>
            <person name="Dunfield P.F."/>
        </authorList>
    </citation>
    <scope>NUCLEOTIDE SEQUENCE [LARGE SCALE GENOMIC DNA]</scope>
    <source>
        <strain evidence="3">DSM 15510 / CIP 108128 / LMG 27833 / NCIMB 13906 / BL2</strain>
    </source>
</reference>
<evidence type="ECO:0000313" key="2">
    <source>
        <dbReference type="EMBL" id="ACK51130.1"/>
    </source>
</evidence>
<dbReference type="eggNOG" id="ENOG5033AJ8">
    <property type="taxonomic scope" value="Bacteria"/>
</dbReference>
<gene>
    <name evidence="2" type="ordered locus">Msil_2194</name>
</gene>